<name>A0A915PY50_9BILA</name>
<accession>A0A915PY50</accession>
<proteinExistence type="predicted"/>
<organism evidence="1 2">
    <name type="scientific">Setaria digitata</name>
    <dbReference type="NCBI Taxonomy" id="48799"/>
    <lineage>
        <taxon>Eukaryota</taxon>
        <taxon>Metazoa</taxon>
        <taxon>Ecdysozoa</taxon>
        <taxon>Nematoda</taxon>
        <taxon>Chromadorea</taxon>
        <taxon>Rhabditida</taxon>
        <taxon>Spirurina</taxon>
        <taxon>Spiruromorpha</taxon>
        <taxon>Filarioidea</taxon>
        <taxon>Setariidae</taxon>
        <taxon>Setaria</taxon>
    </lineage>
</organism>
<evidence type="ECO:0000313" key="1">
    <source>
        <dbReference type="Proteomes" id="UP000887581"/>
    </source>
</evidence>
<evidence type="ECO:0000313" key="2">
    <source>
        <dbReference type="WBParaSite" id="sdigi.contig44.g2790.t1"/>
    </source>
</evidence>
<keyword evidence="1" id="KW-1185">Reference proteome</keyword>
<reference evidence="2" key="1">
    <citation type="submission" date="2022-11" db="UniProtKB">
        <authorList>
            <consortium name="WormBaseParasite"/>
        </authorList>
    </citation>
    <scope>IDENTIFICATION</scope>
</reference>
<protein>
    <submittedName>
        <fullName evidence="2">Uncharacterized protein</fullName>
    </submittedName>
</protein>
<dbReference type="AlphaFoldDB" id="A0A915PY50"/>
<dbReference type="PROSITE" id="PS50096">
    <property type="entry name" value="IQ"/>
    <property type="match status" value="1"/>
</dbReference>
<dbReference type="WBParaSite" id="sdigi.contig44.g2790.t1">
    <property type="protein sequence ID" value="sdigi.contig44.g2790.t1"/>
    <property type="gene ID" value="sdigi.contig44.g2790"/>
</dbReference>
<sequence length="96" mass="11158">MAADERDRFIEFATNEQKERKLLQAQTRSVLLLQAVGKGLLARRRFASSIREDFDSLFGGFVNMEKRELVDCKDVLQLGRLFIRIFEQSYDIQASL</sequence>
<dbReference type="Proteomes" id="UP000887581">
    <property type="component" value="Unplaced"/>
</dbReference>